<dbReference type="InterPro" id="IPR036271">
    <property type="entry name" value="Tet_transcr_reg_TetR-rel_C_sf"/>
</dbReference>
<evidence type="ECO:0000313" key="6">
    <source>
        <dbReference type="EMBL" id="QKG19936.1"/>
    </source>
</evidence>
<evidence type="ECO:0000259" key="5">
    <source>
        <dbReference type="PROSITE" id="PS50977"/>
    </source>
</evidence>
<dbReference type="SUPFAM" id="SSF48498">
    <property type="entry name" value="Tetracyclin repressor-like, C-terminal domain"/>
    <property type="match status" value="1"/>
</dbReference>
<dbReference type="AlphaFoldDB" id="A0A7D3VUC3"/>
<dbReference type="PROSITE" id="PS50977">
    <property type="entry name" value="HTH_TETR_2"/>
    <property type="match status" value="1"/>
</dbReference>
<feature type="domain" description="HTH tetR-type" evidence="5">
    <location>
        <begin position="10"/>
        <end position="70"/>
    </location>
</feature>
<feature type="DNA-binding region" description="H-T-H motif" evidence="4">
    <location>
        <begin position="33"/>
        <end position="52"/>
    </location>
</feature>
<dbReference type="PANTHER" id="PTHR30055">
    <property type="entry name" value="HTH-TYPE TRANSCRIPTIONAL REGULATOR RUTR"/>
    <property type="match status" value="1"/>
</dbReference>
<dbReference type="InterPro" id="IPR009057">
    <property type="entry name" value="Homeodomain-like_sf"/>
</dbReference>
<dbReference type="RefSeq" id="WP_173094335.1">
    <property type="nucleotide sequence ID" value="NZ_CP053892.1"/>
</dbReference>
<dbReference type="InterPro" id="IPR001647">
    <property type="entry name" value="HTH_TetR"/>
</dbReference>
<dbReference type="InterPro" id="IPR041583">
    <property type="entry name" value="TetR_C_31"/>
</dbReference>
<sequence>MSADSAARGQQTRARLLDAAVQLIVEEGWSAATTRKIADRAQVRPGVVHYHFGSVTDLLVEASLDAVRRELDRMLVLFSENGSAPGGLGEMLATVAGYPSDDPLTVLMTEAVLAATRIERLRTELADLLGRWRSATAQWLEEQGVEDAEATATVLGAAIDGLVLHYMLDPGLRSTPLAAPIMRMAGLTPEGAVPSMPPDD</sequence>
<keyword evidence="7" id="KW-1185">Reference proteome</keyword>
<evidence type="ECO:0000256" key="3">
    <source>
        <dbReference type="ARBA" id="ARBA00023163"/>
    </source>
</evidence>
<keyword evidence="1" id="KW-0805">Transcription regulation</keyword>
<dbReference type="InterPro" id="IPR050109">
    <property type="entry name" value="HTH-type_TetR-like_transc_reg"/>
</dbReference>
<dbReference type="Pfam" id="PF00440">
    <property type="entry name" value="TetR_N"/>
    <property type="match status" value="1"/>
</dbReference>
<gene>
    <name evidence="6" type="ORF">ACTIVE_1572</name>
</gene>
<dbReference type="GO" id="GO:0000976">
    <property type="term" value="F:transcription cis-regulatory region binding"/>
    <property type="evidence" value="ECO:0007669"/>
    <property type="project" value="TreeGrafter"/>
</dbReference>
<dbReference type="EMBL" id="CP053892">
    <property type="protein sequence ID" value="QKG19936.1"/>
    <property type="molecule type" value="Genomic_DNA"/>
</dbReference>
<name>A0A7D3VUC3_ACTVE</name>
<dbReference type="Gene3D" id="1.10.357.10">
    <property type="entry name" value="Tetracycline Repressor, domain 2"/>
    <property type="match status" value="1"/>
</dbReference>
<dbReference type="Pfam" id="PF17940">
    <property type="entry name" value="TetR_C_31"/>
    <property type="match status" value="1"/>
</dbReference>
<evidence type="ECO:0000313" key="7">
    <source>
        <dbReference type="Proteomes" id="UP000501240"/>
    </source>
</evidence>
<accession>A0A7D3VUC3</accession>
<keyword evidence="2 4" id="KW-0238">DNA-binding</keyword>
<dbReference type="GO" id="GO:0003700">
    <property type="term" value="F:DNA-binding transcription factor activity"/>
    <property type="evidence" value="ECO:0007669"/>
    <property type="project" value="TreeGrafter"/>
</dbReference>
<evidence type="ECO:0000256" key="2">
    <source>
        <dbReference type="ARBA" id="ARBA00023125"/>
    </source>
</evidence>
<keyword evidence="3" id="KW-0804">Transcription</keyword>
<dbReference type="Proteomes" id="UP000501240">
    <property type="component" value="Chromosome"/>
</dbReference>
<organism evidence="6 7">
    <name type="scientific">Actinomadura verrucosospora</name>
    <dbReference type="NCBI Taxonomy" id="46165"/>
    <lineage>
        <taxon>Bacteria</taxon>
        <taxon>Bacillati</taxon>
        <taxon>Actinomycetota</taxon>
        <taxon>Actinomycetes</taxon>
        <taxon>Streptosporangiales</taxon>
        <taxon>Thermomonosporaceae</taxon>
        <taxon>Actinomadura</taxon>
    </lineage>
</organism>
<proteinExistence type="predicted"/>
<protein>
    <submittedName>
        <fullName evidence="6">TetR family transcriptional regulator</fullName>
    </submittedName>
</protein>
<evidence type="ECO:0000256" key="1">
    <source>
        <dbReference type="ARBA" id="ARBA00023015"/>
    </source>
</evidence>
<reference evidence="6 7" key="1">
    <citation type="submission" date="2020-05" db="EMBL/GenBank/DDBJ databases">
        <title>Actinomadura verrucosospora NRRL-B18236 (PFL_A860) Genome sequencing and assembly.</title>
        <authorList>
            <person name="Samborskyy M."/>
        </authorList>
    </citation>
    <scope>NUCLEOTIDE SEQUENCE [LARGE SCALE GENOMIC DNA]</scope>
    <source>
        <strain evidence="6 7">NRRL:B18236</strain>
    </source>
</reference>
<dbReference type="SUPFAM" id="SSF46689">
    <property type="entry name" value="Homeodomain-like"/>
    <property type="match status" value="1"/>
</dbReference>
<dbReference type="PANTHER" id="PTHR30055:SF234">
    <property type="entry name" value="HTH-TYPE TRANSCRIPTIONAL REGULATOR BETI"/>
    <property type="match status" value="1"/>
</dbReference>
<evidence type="ECO:0000256" key="4">
    <source>
        <dbReference type="PROSITE-ProRule" id="PRU00335"/>
    </source>
</evidence>
<dbReference type="PRINTS" id="PR00455">
    <property type="entry name" value="HTHTETR"/>
</dbReference>